<dbReference type="Gene3D" id="3.60.40.10">
    <property type="entry name" value="PPM-type phosphatase domain"/>
    <property type="match status" value="1"/>
</dbReference>
<dbReference type="AlphaFoldDB" id="A0A2S9YGH4"/>
<evidence type="ECO:0000313" key="2">
    <source>
        <dbReference type="EMBL" id="PRQ04199.1"/>
    </source>
</evidence>
<evidence type="ECO:0000313" key="3">
    <source>
        <dbReference type="Proteomes" id="UP000237968"/>
    </source>
</evidence>
<accession>A0A2S9YGH4</accession>
<reference evidence="2 3" key="1">
    <citation type="submission" date="2018-03" db="EMBL/GenBank/DDBJ databases">
        <title>Draft Genome Sequences of the Obligatory Marine Myxobacteria Enhygromyxa salina SWB005.</title>
        <authorList>
            <person name="Poehlein A."/>
            <person name="Moghaddam J.A."/>
            <person name="Harms H."/>
            <person name="Alanjari M."/>
            <person name="Koenig G.M."/>
            <person name="Daniel R."/>
            <person name="Schaeberle T.F."/>
        </authorList>
    </citation>
    <scope>NUCLEOTIDE SEQUENCE [LARGE SCALE GENOMIC DNA]</scope>
    <source>
        <strain evidence="2 3">SWB005</strain>
    </source>
</reference>
<dbReference type="Proteomes" id="UP000237968">
    <property type="component" value="Unassembled WGS sequence"/>
</dbReference>
<name>A0A2S9YGH4_9BACT</name>
<comment type="caution">
    <text evidence="2">The sequence shown here is derived from an EMBL/GenBank/DDBJ whole genome shotgun (WGS) entry which is preliminary data.</text>
</comment>
<keyword evidence="3" id="KW-1185">Reference proteome</keyword>
<organism evidence="2 3">
    <name type="scientific">Enhygromyxa salina</name>
    <dbReference type="NCBI Taxonomy" id="215803"/>
    <lineage>
        <taxon>Bacteria</taxon>
        <taxon>Pseudomonadati</taxon>
        <taxon>Myxococcota</taxon>
        <taxon>Polyangia</taxon>
        <taxon>Nannocystales</taxon>
        <taxon>Nannocystaceae</taxon>
        <taxon>Enhygromyxa</taxon>
    </lineage>
</organism>
<feature type="region of interest" description="Disordered" evidence="1">
    <location>
        <begin position="209"/>
        <end position="229"/>
    </location>
</feature>
<sequence>MQMAMEFPFEQELGIDDGAYVERVVGTELIAVLASGPVLPGMPSTAEFVARAFADDPPEDAEHALAVLHRKAREDRLASATAALWSERGLMIAWVGVVRAHLIRGARLVASTHDHTLVHELPSADELAIVAPFDDSPALERIVTRTLGGGGSPGQCTWVVAPGDVLLMCAAHLHDFRPPNTYVDRAQDFARPLAGRLMVQRESALDHYQESMSSRSRALGSKVSPTESS</sequence>
<gene>
    <name evidence="2" type="ORF">ENSA5_09830</name>
</gene>
<protein>
    <recommendedName>
        <fullName evidence="4">PPM-type phosphatase domain-containing protein</fullName>
    </recommendedName>
</protein>
<dbReference type="SUPFAM" id="SSF81606">
    <property type="entry name" value="PP2C-like"/>
    <property type="match status" value="1"/>
</dbReference>
<evidence type="ECO:0000256" key="1">
    <source>
        <dbReference type="SAM" id="MobiDB-lite"/>
    </source>
</evidence>
<evidence type="ECO:0008006" key="4">
    <source>
        <dbReference type="Google" id="ProtNLM"/>
    </source>
</evidence>
<dbReference type="RefSeq" id="WP_181197384.1">
    <property type="nucleotide sequence ID" value="NZ_PVNK01000055.1"/>
</dbReference>
<proteinExistence type="predicted"/>
<dbReference type="InterPro" id="IPR036457">
    <property type="entry name" value="PPM-type-like_dom_sf"/>
</dbReference>
<dbReference type="EMBL" id="PVNK01000055">
    <property type="protein sequence ID" value="PRQ04199.1"/>
    <property type="molecule type" value="Genomic_DNA"/>
</dbReference>